<evidence type="ECO:0000313" key="7">
    <source>
        <dbReference type="Proteomes" id="UP000494365"/>
    </source>
</evidence>
<gene>
    <name evidence="6" type="ORF">LMG28614_03468</name>
</gene>
<keyword evidence="1" id="KW-0663">Pyridoxal phosphate</keyword>
<dbReference type="PRINTS" id="PR00035">
    <property type="entry name" value="HTHGNTR"/>
</dbReference>
<feature type="domain" description="HTH gntR-type" evidence="5">
    <location>
        <begin position="21"/>
        <end position="89"/>
    </location>
</feature>
<dbReference type="GO" id="GO:0003700">
    <property type="term" value="F:DNA-binding transcription factor activity"/>
    <property type="evidence" value="ECO:0007669"/>
    <property type="project" value="InterPro"/>
</dbReference>
<reference evidence="6 7" key="1">
    <citation type="submission" date="2020-04" db="EMBL/GenBank/DDBJ databases">
        <authorList>
            <person name="De Canck E."/>
        </authorList>
    </citation>
    <scope>NUCLEOTIDE SEQUENCE [LARGE SCALE GENOMIC DNA]</scope>
    <source>
        <strain evidence="6 7">LMG 28614</strain>
    </source>
</reference>
<dbReference type="AlphaFoldDB" id="A0A6S7B8Z1"/>
<dbReference type="InterPro" id="IPR000524">
    <property type="entry name" value="Tscrpt_reg_HTH_GntR"/>
</dbReference>
<dbReference type="CDD" id="cd07377">
    <property type="entry name" value="WHTH_GntR"/>
    <property type="match status" value="1"/>
</dbReference>
<dbReference type="Gene3D" id="1.10.10.10">
    <property type="entry name" value="Winged helix-like DNA-binding domain superfamily/Winged helix DNA-binding domain"/>
    <property type="match status" value="1"/>
</dbReference>
<dbReference type="InterPro" id="IPR036390">
    <property type="entry name" value="WH_DNA-bd_sf"/>
</dbReference>
<keyword evidence="3" id="KW-0238">DNA-binding</keyword>
<dbReference type="PANTHER" id="PTHR46577">
    <property type="entry name" value="HTH-TYPE TRANSCRIPTIONAL REGULATORY PROTEIN GABR"/>
    <property type="match status" value="1"/>
</dbReference>
<name>A0A6S7B8Z1_9BURK</name>
<protein>
    <recommendedName>
        <fullName evidence="5">HTH gntR-type domain-containing protein</fullName>
    </recommendedName>
</protein>
<evidence type="ECO:0000259" key="5">
    <source>
        <dbReference type="PROSITE" id="PS50949"/>
    </source>
</evidence>
<keyword evidence="7" id="KW-1185">Reference proteome</keyword>
<dbReference type="InterPro" id="IPR036388">
    <property type="entry name" value="WH-like_DNA-bd_sf"/>
</dbReference>
<dbReference type="GO" id="GO:0003677">
    <property type="term" value="F:DNA binding"/>
    <property type="evidence" value="ECO:0007669"/>
    <property type="project" value="UniProtKB-KW"/>
</dbReference>
<evidence type="ECO:0000256" key="2">
    <source>
        <dbReference type="ARBA" id="ARBA00023015"/>
    </source>
</evidence>
<evidence type="ECO:0000256" key="4">
    <source>
        <dbReference type="ARBA" id="ARBA00023163"/>
    </source>
</evidence>
<keyword evidence="4" id="KW-0804">Transcription</keyword>
<dbReference type="Pfam" id="PF00392">
    <property type="entry name" value="GntR"/>
    <property type="match status" value="1"/>
</dbReference>
<evidence type="ECO:0000313" key="6">
    <source>
        <dbReference type="EMBL" id="CAB3792190.1"/>
    </source>
</evidence>
<evidence type="ECO:0000256" key="1">
    <source>
        <dbReference type="ARBA" id="ARBA00022898"/>
    </source>
</evidence>
<keyword evidence="2" id="KW-0805">Transcription regulation</keyword>
<organism evidence="6 7">
    <name type="scientific">Paraburkholderia ultramafica</name>
    <dbReference type="NCBI Taxonomy" id="1544867"/>
    <lineage>
        <taxon>Bacteria</taxon>
        <taxon>Pseudomonadati</taxon>
        <taxon>Pseudomonadota</taxon>
        <taxon>Betaproteobacteria</taxon>
        <taxon>Burkholderiales</taxon>
        <taxon>Burkholderiaceae</taxon>
        <taxon>Paraburkholderia</taxon>
    </lineage>
</organism>
<dbReference type="EMBL" id="CADIKK010000015">
    <property type="protein sequence ID" value="CAB3792190.1"/>
    <property type="molecule type" value="Genomic_DNA"/>
</dbReference>
<dbReference type="InterPro" id="IPR051446">
    <property type="entry name" value="HTH_trans_reg/aminotransferase"/>
</dbReference>
<dbReference type="SMART" id="SM00345">
    <property type="entry name" value="HTH_GNTR"/>
    <property type="match status" value="1"/>
</dbReference>
<sequence length="133" mass="13561">MARTARVAGLPAFGALDRTAGNLRRQVAEALREAVRNGDIGAGDALPATRSLAASLQVARGTVIEAYEQLIAEGFLEAKAGAGTRVAQALAGPQPVSEPRIDAGRATECGASIKVRAAAQRLAAVVAAMAKTR</sequence>
<accession>A0A6S7B8Z1</accession>
<dbReference type="Proteomes" id="UP000494365">
    <property type="component" value="Unassembled WGS sequence"/>
</dbReference>
<evidence type="ECO:0000256" key="3">
    <source>
        <dbReference type="ARBA" id="ARBA00023125"/>
    </source>
</evidence>
<dbReference type="PANTHER" id="PTHR46577:SF1">
    <property type="entry name" value="HTH-TYPE TRANSCRIPTIONAL REGULATORY PROTEIN GABR"/>
    <property type="match status" value="1"/>
</dbReference>
<proteinExistence type="predicted"/>
<dbReference type="SUPFAM" id="SSF46785">
    <property type="entry name" value="Winged helix' DNA-binding domain"/>
    <property type="match status" value="1"/>
</dbReference>
<dbReference type="PROSITE" id="PS50949">
    <property type="entry name" value="HTH_GNTR"/>
    <property type="match status" value="1"/>
</dbReference>